<organism evidence="7 8">
    <name type="scientific">Labeo rohita</name>
    <name type="common">Indian major carp</name>
    <name type="synonym">Cyprinus rohita</name>
    <dbReference type="NCBI Taxonomy" id="84645"/>
    <lineage>
        <taxon>Eukaryota</taxon>
        <taxon>Metazoa</taxon>
        <taxon>Chordata</taxon>
        <taxon>Craniata</taxon>
        <taxon>Vertebrata</taxon>
        <taxon>Euteleostomi</taxon>
        <taxon>Actinopterygii</taxon>
        <taxon>Neopterygii</taxon>
        <taxon>Teleostei</taxon>
        <taxon>Ostariophysi</taxon>
        <taxon>Cypriniformes</taxon>
        <taxon>Cyprinidae</taxon>
        <taxon>Labeoninae</taxon>
        <taxon>Labeonini</taxon>
        <taxon>Labeo</taxon>
    </lineage>
</organism>
<dbReference type="SUPFAM" id="SSF49313">
    <property type="entry name" value="Cadherin-like"/>
    <property type="match status" value="2"/>
</dbReference>
<evidence type="ECO:0000256" key="1">
    <source>
        <dbReference type="ARBA" id="ARBA00004370"/>
    </source>
</evidence>
<evidence type="ECO:0000259" key="6">
    <source>
        <dbReference type="PROSITE" id="PS50268"/>
    </source>
</evidence>
<keyword evidence="8" id="KW-1185">Reference proteome</keyword>
<accession>A0ABQ8M856</accession>
<sequence>MSSFKYQCKYACICVCVLIQATDLDLGVNGQVRYRLVSHTDLFRISTDGSIFTAVPLDREERAQYDLVVQASDGAKDPRRTTVTLSIKVLDVDDNSPAFSQPAYHVTLPENSPVGMIILNISALDPDLDANVTYRIRTEEARELFAVNPLTGELKVLHSLDFEKLLPNRTTWTFVVEAVDGGSSKMPPGLASVTVTVLEGRRSGGLTGEGGVIWIPEPAWPLLGLGDGCSIECIRSHCVSRISQNHLCHQHS</sequence>
<evidence type="ECO:0000256" key="2">
    <source>
        <dbReference type="ARBA" id="ARBA00022692"/>
    </source>
</evidence>
<dbReference type="InterPro" id="IPR015919">
    <property type="entry name" value="Cadherin-like_sf"/>
</dbReference>
<keyword evidence="2" id="KW-0812">Transmembrane</keyword>
<feature type="domain" description="Cadherin" evidence="6">
    <location>
        <begin position="100"/>
        <end position="220"/>
    </location>
</feature>
<dbReference type="PRINTS" id="PR00205">
    <property type="entry name" value="CADHERIN"/>
</dbReference>
<evidence type="ECO:0000313" key="7">
    <source>
        <dbReference type="EMBL" id="KAI2658741.1"/>
    </source>
</evidence>
<protein>
    <submittedName>
        <fullName evidence="7">Protocadherin-15</fullName>
    </submittedName>
</protein>
<keyword evidence="5" id="KW-0106">Calcium</keyword>
<dbReference type="PROSITE" id="PS50268">
    <property type="entry name" value="CADHERIN_2"/>
    <property type="match status" value="2"/>
</dbReference>
<evidence type="ECO:0000256" key="3">
    <source>
        <dbReference type="ARBA" id="ARBA00022989"/>
    </source>
</evidence>
<evidence type="ECO:0000313" key="8">
    <source>
        <dbReference type="Proteomes" id="UP000830375"/>
    </source>
</evidence>
<dbReference type="Gene3D" id="2.60.40.60">
    <property type="entry name" value="Cadherins"/>
    <property type="match status" value="2"/>
</dbReference>
<dbReference type="EMBL" id="JACTAM010000012">
    <property type="protein sequence ID" value="KAI2658741.1"/>
    <property type="molecule type" value="Genomic_DNA"/>
</dbReference>
<dbReference type="PANTHER" id="PTHR24026">
    <property type="entry name" value="FAT ATYPICAL CADHERIN-RELATED"/>
    <property type="match status" value="1"/>
</dbReference>
<comment type="caution">
    <text evidence="7">The sequence shown here is derived from an EMBL/GenBank/DDBJ whole genome shotgun (WGS) entry which is preliminary data.</text>
</comment>
<comment type="subcellular location">
    <subcellularLocation>
        <location evidence="1">Membrane</location>
    </subcellularLocation>
</comment>
<reference evidence="7 8" key="1">
    <citation type="submission" date="2022-01" db="EMBL/GenBank/DDBJ databases">
        <title>A high-quality chromosome-level genome assembly of rohu carp, Labeo rohita.</title>
        <authorList>
            <person name="Arick M.A. II"/>
            <person name="Hsu C.-Y."/>
            <person name="Magbanua Z."/>
            <person name="Pechanova O."/>
            <person name="Grover C."/>
            <person name="Miller E."/>
            <person name="Thrash A."/>
            <person name="Ezzel L."/>
            <person name="Alam S."/>
            <person name="Benzie J."/>
            <person name="Hamilton M."/>
            <person name="Karsi A."/>
            <person name="Lawrence M.L."/>
            <person name="Peterson D.G."/>
        </authorList>
    </citation>
    <scope>NUCLEOTIDE SEQUENCE [LARGE SCALE GENOMIC DNA]</scope>
    <source>
        <strain evidence="8">BAU-BD-2019</strain>
        <tissue evidence="7">Blood</tissue>
    </source>
</reference>
<proteinExistence type="predicted"/>
<keyword evidence="4" id="KW-0472">Membrane</keyword>
<dbReference type="InterPro" id="IPR002126">
    <property type="entry name" value="Cadherin-like_dom"/>
</dbReference>
<gene>
    <name evidence="7" type="ORF">H4Q32_016868</name>
</gene>
<dbReference type="PANTHER" id="PTHR24026:SF49">
    <property type="entry name" value="PROTOCADHERIN FAT 3"/>
    <property type="match status" value="1"/>
</dbReference>
<dbReference type="SMART" id="SM00112">
    <property type="entry name" value="CA"/>
    <property type="match status" value="2"/>
</dbReference>
<dbReference type="Proteomes" id="UP000830375">
    <property type="component" value="Unassembled WGS sequence"/>
</dbReference>
<feature type="domain" description="Cadherin" evidence="6">
    <location>
        <begin position="15"/>
        <end position="99"/>
    </location>
</feature>
<dbReference type="CDD" id="cd11304">
    <property type="entry name" value="Cadherin_repeat"/>
    <property type="match status" value="2"/>
</dbReference>
<dbReference type="Pfam" id="PF00028">
    <property type="entry name" value="Cadherin"/>
    <property type="match status" value="2"/>
</dbReference>
<evidence type="ECO:0000256" key="5">
    <source>
        <dbReference type="PROSITE-ProRule" id="PRU00043"/>
    </source>
</evidence>
<name>A0ABQ8M856_LABRO</name>
<evidence type="ECO:0000256" key="4">
    <source>
        <dbReference type="ARBA" id="ARBA00023136"/>
    </source>
</evidence>
<keyword evidence="3" id="KW-1133">Transmembrane helix</keyword>